<dbReference type="FunFam" id="2.30.30.30:FF:000007">
    <property type="entry name" value="Eukaryotic translation initiation factor 5A"/>
    <property type="match status" value="1"/>
</dbReference>
<dbReference type="GO" id="GO:0045905">
    <property type="term" value="P:positive regulation of translational termination"/>
    <property type="evidence" value="ECO:0007669"/>
    <property type="project" value="UniProtKB-UniRule"/>
</dbReference>
<dbReference type="Gene3D" id="2.30.30.30">
    <property type="match status" value="1"/>
</dbReference>
<keyword evidence="5" id="KW-0694">RNA-binding</keyword>
<evidence type="ECO:0000256" key="2">
    <source>
        <dbReference type="ARBA" id="ARBA00006016"/>
    </source>
</evidence>
<evidence type="ECO:0000256" key="3">
    <source>
        <dbReference type="ARBA" id="ARBA00022490"/>
    </source>
</evidence>
<evidence type="ECO:0000313" key="10">
    <source>
        <dbReference type="EMBL" id="KAJ2678612.1"/>
    </source>
</evidence>
<dbReference type="InterPro" id="IPR019769">
    <property type="entry name" value="Trans_elong_IF5A_hypusine_site"/>
</dbReference>
<name>A0A9W8KZK8_9FUNG</name>
<dbReference type="InterPro" id="IPR012340">
    <property type="entry name" value="NA-bd_OB-fold"/>
</dbReference>
<reference evidence="10" key="1">
    <citation type="submission" date="2022-07" db="EMBL/GenBank/DDBJ databases">
        <title>Phylogenomic reconstructions and comparative analyses of Kickxellomycotina fungi.</title>
        <authorList>
            <person name="Reynolds N.K."/>
            <person name="Stajich J.E."/>
            <person name="Barry K."/>
            <person name="Grigoriev I.V."/>
            <person name="Crous P."/>
            <person name="Smith M.E."/>
        </authorList>
    </citation>
    <scope>NUCLEOTIDE SEQUENCE</scope>
    <source>
        <strain evidence="10">NRRL 3115</strain>
    </source>
</reference>
<dbReference type="PROSITE" id="PS00302">
    <property type="entry name" value="IF5A_HYPUSINE"/>
    <property type="match status" value="1"/>
</dbReference>
<evidence type="ECO:0000259" key="9">
    <source>
        <dbReference type="SMART" id="SM01376"/>
    </source>
</evidence>
<dbReference type="AlphaFoldDB" id="A0A9W8KZK8"/>
<dbReference type="PANTHER" id="PTHR11673">
    <property type="entry name" value="TRANSLATION INITIATION FACTOR 5A FAMILY MEMBER"/>
    <property type="match status" value="1"/>
</dbReference>
<dbReference type="InterPro" id="IPR001884">
    <property type="entry name" value="IF5A-like"/>
</dbReference>
<keyword evidence="4" id="KW-0251">Elongation factor</keyword>
<keyword evidence="7 8" id="KW-0385">Hypusine</keyword>
<dbReference type="GO" id="GO:0045901">
    <property type="term" value="P:positive regulation of translational elongation"/>
    <property type="evidence" value="ECO:0007669"/>
    <property type="project" value="UniProtKB-UniRule"/>
</dbReference>
<comment type="similarity">
    <text evidence="2 8">Belongs to the eIF-5A family.</text>
</comment>
<evidence type="ECO:0000256" key="7">
    <source>
        <dbReference type="ARBA" id="ARBA00023071"/>
    </source>
</evidence>
<dbReference type="PIRSF" id="PIRSF003025">
    <property type="entry name" value="eIF5A"/>
    <property type="match status" value="1"/>
</dbReference>
<comment type="PTM">
    <text evidence="8">eIF-5A seems to be the only eukaryotic protein to have a hypusine residue which is a post-translational modification of a lysine by the addition of a butylamino group.</text>
</comment>
<dbReference type="GO" id="GO:0005737">
    <property type="term" value="C:cytoplasm"/>
    <property type="evidence" value="ECO:0007669"/>
    <property type="project" value="UniProtKB-SubCell"/>
</dbReference>
<dbReference type="GO" id="GO:0043022">
    <property type="term" value="F:ribosome binding"/>
    <property type="evidence" value="ECO:0007669"/>
    <property type="project" value="UniProtKB-UniRule"/>
</dbReference>
<comment type="subcellular location">
    <subcellularLocation>
        <location evidence="1">Cytoplasm</location>
    </subcellularLocation>
</comment>
<proteinExistence type="inferred from homology"/>
<feature type="domain" description="Translation initiation factor 5A C-terminal" evidence="9">
    <location>
        <begin position="91"/>
        <end position="161"/>
    </location>
</feature>
<keyword evidence="3" id="KW-0963">Cytoplasm</keyword>
<evidence type="ECO:0000256" key="4">
    <source>
        <dbReference type="ARBA" id="ARBA00022768"/>
    </source>
</evidence>
<evidence type="ECO:0000313" key="11">
    <source>
        <dbReference type="Proteomes" id="UP001151518"/>
    </source>
</evidence>
<dbReference type="NCBIfam" id="TIGR00037">
    <property type="entry name" value="eIF_5A"/>
    <property type="match status" value="1"/>
</dbReference>
<keyword evidence="6 8" id="KW-0648">Protein biosynthesis</keyword>
<dbReference type="Pfam" id="PF21485">
    <property type="entry name" value="IF5A-like_N"/>
    <property type="match status" value="1"/>
</dbReference>
<comment type="function">
    <text evidence="8">Translation factor that promotes translation elongation and termination, particularly upon ribosome stalling at specific amino acid sequence contexts. Binds between the exit (E) and peptidyl (P) site of the ribosome and promotes rescue of stalled ribosome: specifically required for efficient translation of polyproline-containing peptides as well as other motifs that stall the ribosome. Acts as ribosome quality control (RQC) cofactor by joining the RQC complex to facilitate peptidyl transfer during CAT tailing step.</text>
</comment>
<dbReference type="SMART" id="SM01376">
    <property type="entry name" value="eIF-5a"/>
    <property type="match status" value="1"/>
</dbReference>
<accession>A0A9W8KZK8</accession>
<dbReference type="FunFam" id="2.40.50.140:FF:000034">
    <property type="entry name" value="Eukaryotic translation initiation factor 5A"/>
    <property type="match status" value="1"/>
</dbReference>
<dbReference type="Proteomes" id="UP001151518">
    <property type="component" value="Unassembled WGS sequence"/>
</dbReference>
<evidence type="ECO:0000256" key="5">
    <source>
        <dbReference type="ARBA" id="ARBA00022884"/>
    </source>
</evidence>
<protein>
    <recommendedName>
        <fullName evidence="8">Eukaryotic translation initiation factor 5A</fullName>
        <shortName evidence="8">eIF-5A</shortName>
    </recommendedName>
</protein>
<dbReference type="SUPFAM" id="SSF50104">
    <property type="entry name" value="Translation proteins SH3-like domain"/>
    <property type="match status" value="1"/>
</dbReference>
<dbReference type="InterPro" id="IPR048670">
    <property type="entry name" value="IF5A-like_N"/>
</dbReference>
<sequence>MADENKDDQHYENFESTAGANSSLTTPLQCSALRKGGHVVIKGRPCKIIDMSTSKTGKHGHAKVNLICTDVFTGKRLEDMSPSTHNMDVPILSRTDYLVIYIDEDDGFLSMQTLDTAEPRDDIKVPDNELGEQIRAELLNDKEIIVTVLSAMGESHAVAWKPAPRDNQ</sequence>
<dbReference type="SUPFAM" id="SSF50249">
    <property type="entry name" value="Nucleic acid-binding proteins"/>
    <property type="match status" value="1"/>
</dbReference>
<dbReference type="GO" id="GO:0003723">
    <property type="term" value="F:RNA binding"/>
    <property type="evidence" value="ECO:0007669"/>
    <property type="project" value="UniProtKB-KW"/>
</dbReference>
<dbReference type="OrthoDB" id="9975114at2759"/>
<dbReference type="EMBL" id="JANBTW010000019">
    <property type="protein sequence ID" value="KAJ2678612.1"/>
    <property type="molecule type" value="Genomic_DNA"/>
</dbReference>
<gene>
    <name evidence="10" type="ORF">GGI25_002200</name>
</gene>
<evidence type="ECO:0000256" key="8">
    <source>
        <dbReference type="RuleBase" id="RU362005"/>
    </source>
</evidence>
<dbReference type="InterPro" id="IPR014722">
    <property type="entry name" value="Rib_uL2_dom2"/>
</dbReference>
<dbReference type="GO" id="GO:0003746">
    <property type="term" value="F:translation elongation factor activity"/>
    <property type="evidence" value="ECO:0007669"/>
    <property type="project" value="UniProtKB-UniRule"/>
</dbReference>
<dbReference type="InterPro" id="IPR020189">
    <property type="entry name" value="IF5A_C"/>
</dbReference>
<dbReference type="Pfam" id="PF01287">
    <property type="entry name" value="eIF-5a"/>
    <property type="match status" value="1"/>
</dbReference>
<dbReference type="GO" id="GO:0006452">
    <property type="term" value="P:translational frameshifting"/>
    <property type="evidence" value="ECO:0007669"/>
    <property type="project" value="UniProtKB-ARBA"/>
</dbReference>
<evidence type="ECO:0000256" key="6">
    <source>
        <dbReference type="ARBA" id="ARBA00022917"/>
    </source>
</evidence>
<comment type="caution">
    <text evidence="10">The sequence shown here is derived from an EMBL/GenBank/DDBJ whole genome shotgun (WGS) entry which is preliminary data.</text>
</comment>
<dbReference type="InterPro" id="IPR008991">
    <property type="entry name" value="Translation_prot_SH3-like_sf"/>
</dbReference>
<evidence type="ECO:0000256" key="1">
    <source>
        <dbReference type="ARBA" id="ARBA00004496"/>
    </source>
</evidence>
<dbReference type="Gene3D" id="2.40.50.140">
    <property type="entry name" value="Nucleic acid-binding proteins"/>
    <property type="match status" value="1"/>
</dbReference>
<organism evidence="10 11">
    <name type="scientific">Coemansia spiralis</name>
    <dbReference type="NCBI Taxonomy" id="417178"/>
    <lineage>
        <taxon>Eukaryota</taxon>
        <taxon>Fungi</taxon>
        <taxon>Fungi incertae sedis</taxon>
        <taxon>Zoopagomycota</taxon>
        <taxon>Kickxellomycotina</taxon>
        <taxon>Kickxellomycetes</taxon>
        <taxon>Kickxellales</taxon>
        <taxon>Kickxellaceae</taxon>
        <taxon>Coemansia</taxon>
    </lineage>
</organism>